<dbReference type="Pfam" id="PF03932">
    <property type="entry name" value="CutC"/>
    <property type="match status" value="1"/>
</dbReference>
<dbReference type="EMBL" id="CP014209">
    <property type="protein sequence ID" value="ANC32243.1"/>
    <property type="molecule type" value="Genomic_DNA"/>
</dbReference>
<dbReference type="PANTHER" id="PTHR12598">
    <property type="entry name" value="COPPER HOMEOSTASIS PROTEIN CUTC"/>
    <property type="match status" value="1"/>
</dbReference>
<keyword evidence="2" id="KW-0963">Cytoplasm</keyword>
<dbReference type="GO" id="GO:0005507">
    <property type="term" value="F:copper ion binding"/>
    <property type="evidence" value="ECO:0007669"/>
    <property type="project" value="TreeGrafter"/>
</dbReference>
<dbReference type="KEGG" id="ido:I598_2714"/>
<dbReference type="SUPFAM" id="SSF110395">
    <property type="entry name" value="CutC-like"/>
    <property type="match status" value="1"/>
</dbReference>
<gene>
    <name evidence="2 4" type="primary">cutC</name>
    <name evidence="4" type="ORF">I598_2714</name>
</gene>
<dbReference type="GO" id="GO:0005737">
    <property type="term" value="C:cytoplasm"/>
    <property type="evidence" value="ECO:0007669"/>
    <property type="project" value="UniProtKB-SubCell"/>
</dbReference>
<evidence type="ECO:0000256" key="1">
    <source>
        <dbReference type="ARBA" id="ARBA00007768"/>
    </source>
</evidence>
<dbReference type="STRING" id="1300344.I598_2714"/>
<comment type="similarity">
    <text evidence="1 2">Belongs to the CutC family.</text>
</comment>
<dbReference type="Proteomes" id="UP000076794">
    <property type="component" value="Chromosome"/>
</dbReference>
<evidence type="ECO:0000256" key="3">
    <source>
        <dbReference type="SAM" id="MobiDB-lite"/>
    </source>
</evidence>
<protein>
    <recommendedName>
        <fullName evidence="2">PF03932 family protein CutC</fullName>
    </recommendedName>
</protein>
<reference evidence="4 5" key="1">
    <citation type="submission" date="2016-01" db="EMBL/GenBank/DDBJ databases">
        <title>Complete genome sequence of a soil Actinobacterium, Isoptericola dokdonensis DS-3.</title>
        <authorList>
            <person name="Kwon S.-K."/>
            <person name="Kim J.F."/>
        </authorList>
    </citation>
    <scope>NUCLEOTIDE SEQUENCE [LARGE SCALE GENOMIC DNA]</scope>
    <source>
        <strain evidence="4 5">DS-3</strain>
    </source>
</reference>
<accession>A0A161HZW4</accession>
<dbReference type="OrthoDB" id="9815677at2"/>
<keyword evidence="5" id="KW-1185">Reference proteome</keyword>
<dbReference type="RefSeq" id="WP_083973292.1">
    <property type="nucleotide sequence ID" value="NZ_CP014209.1"/>
</dbReference>
<evidence type="ECO:0000313" key="5">
    <source>
        <dbReference type="Proteomes" id="UP000076794"/>
    </source>
</evidence>
<comment type="subcellular location">
    <subcellularLocation>
        <location evidence="2">Cytoplasm</location>
    </subcellularLocation>
</comment>
<feature type="region of interest" description="Disordered" evidence="3">
    <location>
        <begin position="1"/>
        <end position="27"/>
    </location>
</feature>
<dbReference type="InterPro" id="IPR036822">
    <property type="entry name" value="CutC-like_dom_sf"/>
</dbReference>
<dbReference type="AlphaFoldDB" id="A0A161HZW4"/>
<comment type="caution">
    <text evidence="2">Once thought to be involved in copper homeostasis, experiments in E.coli have shown this is not the case.</text>
</comment>
<evidence type="ECO:0000256" key="2">
    <source>
        <dbReference type="HAMAP-Rule" id="MF_00795"/>
    </source>
</evidence>
<proteinExistence type="inferred from homology"/>
<dbReference type="Gene3D" id="3.20.20.380">
    <property type="entry name" value="Copper homeostasis (CutC) domain"/>
    <property type="match status" value="1"/>
</dbReference>
<sequence length="286" mass="27649">MDQDVTPVGAAAPTGSAVPGDAVPAGTARPEAWRTGTVPVLELAVQDVAGVDVAARVGARRVELCAALGATGGMTPGPGLLAAAVERAAAPTAGAPVEVHVLVRPRTGGFVLVDGELDVQVREVTAAVAAGAHGVVVGALTPAGTVDTAAVRALAAAAAGAEVTFHRAFDQVADPIAALDSLAAAGVTRVLTSGGAARCLDGLDRLRTCAHHAHGRLGGAVQVMAGGGVRVDDVPALRAVGVDAVHLSAKRVVSDDGGPGGGGDSGYEVTDPDVAAAAAAALGLLG</sequence>
<dbReference type="InterPro" id="IPR005627">
    <property type="entry name" value="CutC-like"/>
</dbReference>
<dbReference type="PANTHER" id="PTHR12598:SF0">
    <property type="entry name" value="COPPER HOMEOSTASIS PROTEIN CUTC HOMOLOG"/>
    <property type="match status" value="1"/>
</dbReference>
<evidence type="ECO:0000313" key="4">
    <source>
        <dbReference type="EMBL" id="ANC32243.1"/>
    </source>
</evidence>
<organism evidence="4 5">
    <name type="scientific">Isoptericola dokdonensis DS-3</name>
    <dbReference type="NCBI Taxonomy" id="1300344"/>
    <lineage>
        <taxon>Bacteria</taxon>
        <taxon>Bacillati</taxon>
        <taxon>Actinomycetota</taxon>
        <taxon>Actinomycetes</taxon>
        <taxon>Micrococcales</taxon>
        <taxon>Promicromonosporaceae</taxon>
        <taxon>Isoptericola</taxon>
    </lineage>
</organism>
<dbReference type="PATRIC" id="fig|1300344.3.peg.2730"/>
<name>A0A161HZW4_9MICO</name>
<dbReference type="HAMAP" id="MF_00795">
    <property type="entry name" value="CutC"/>
    <property type="match status" value="1"/>
</dbReference>